<evidence type="ECO:0000256" key="2">
    <source>
        <dbReference type="ARBA" id="ARBA00005590"/>
    </source>
</evidence>
<accession>A0AAV0HK32</accession>
<proteinExistence type="inferred from homology"/>
<dbReference type="InterPro" id="IPR013057">
    <property type="entry name" value="AA_transpt_TM"/>
</dbReference>
<protein>
    <recommendedName>
        <fullName evidence="12">Amino acid transporter transmembrane domain-containing protein</fullName>
    </recommendedName>
</protein>
<keyword evidence="3" id="KW-0813">Transport</keyword>
<feature type="transmembrane region" description="Helical" evidence="11">
    <location>
        <begin position="33"/>
        <end position="54"/>
    </location>
</feature>
<comment type="similarity">
    <text evidence="2">Belongs to the amino acid/polyamine transporter 2 family. Amino acid/auxin permease (AAAP) (TC 2.A.18.1) subfamily.</text>
</comment>
<keyword evidence="7 11" id="KW-1133">Transmembrane helix</keyword>
<evidence type="ECO:0000256" key="3">
    <source>
        <dbReference type="ARBA" id="ARBA00022448"/>
    </source>
</evidence>
<keyword evidence="6" id="KW-0029">Amino-acid transport</keyword>
<evidence type="ECO:0000313" key="13">
    <source>
        <dbReference type="EMBL" id="CAI0385577.1"/>
    </source>
</evidence>
<dbReference type="GO" id="GO:0009734">
    <property type="term" value="P:auxin-activated signaling pathway"/>
    <property type="evidence" value="ECO:0007669"/>
    <property type="project" value="UniProtKB-KW"/>
</dbReference>
<evidence type="ECO:0000256" key="7">
    <source>
        <dbReference type="ARBA" id="ARBA00022989"/>
    </source>
</evidence>
<keyword evidence="5" id="KW-0769">Symport</keyword>
<organism evidence="13 14">
    <name type="scientific">Linum tenue</name>
    <dbReference type="NCBI Taxonomy" id="586396"/>
    <lineage>
        <taxon>Eukaryota</taxon>
        <taxon>Viridiplantae</taxon>
        <taxon>Streptophyta</taxon>
        <taxon>Embryophyta</taxon>
        <taxon>Tracheophyta</taxon>
        <taxon>Spermatophyta</taxon>
        <taxon>Magnoliopsida</taxon>
        <taxon>eudicotyledons</taxon>
        <taxon>Gunneridae</taxon>
        <taxon>Pentapetalae</taxon>
        <taxon>rosids</taxon>
        <taxon>fabids</taxon>
        <taxon>Malpighiales</taxon>
        <taxon>Linaceae</taxon>
        <taxon>Linum</taxon>
    </lineage>
</organism>
<dbReference type="Pfam" id="PF01490">
    <property type="entry name" value="Aa_trans"/>
    <property type="match status" value="2"/>
</dbReference>
<comment type="caution">
    <text evidence="13">The sequence shown here is derived from an EMBL/GenBank/DDBJ whole genome shotgun (WGS) entry which is preliminary data.</text>
</comment>
<keyword evidence="14" id="KW-1185">Reference proteome</keyword>
<dbReference type="GO" id="GO:0015293">
    <property type="term" value="F:symporter activity"/>
    <property type="evidence" value="ECO:0007669"/>
    <property type="project" value="UniProtKB-KW"/>
</dbReference>
<evidence type="ECO:0000256" key="8">
    <source>
        <dbReference type="ARBA" id="ARBA00023136"/>
    </source>
</evidence>
<feature type="transmembrane region" description="Helical" evidence="11">
    <location>
        <begin position="262"/>
        <end position="278"/>
    </location>
</feature>
<dbReference type="GO" id="GO:0012505">
    <property type="term" value="C:endomembrane system"/>
    <property type="evidence" value="ECO:0007669"/>
    <property type="project" value="UniProtKB-SubCell"/>
</dbReference>
<dbReference type="GO" id="GO:0006865">
    <property type="term" value="P:amino acid transport"/>
    <property type="evidence" value="ECO:0007669"/>
    <property type="project" value="UniProtKB-KW"/>
</dbReference>
<evidence type="ECO:0000256" key="5">
    <source>
        <dbReference type="ARBA" id="ARBA00022847"/>
    </source>
</evidence>
<keyword evidence="8 11" id="KW-0472">Membrane</keyword>
<evidence type="ECO:0000256" key="4">
    <source>
        <dbReference type="ARBA" id="ARBA00022692"/>
    </source>
</evidence>
<evidence type="ECO:0000256" key="1">
    <source>
        <dbReference type="ARBA" id="ARBA00004127"/>
    </source>
</evidence>
<feature type="transmembrane region" description="Helical" evidence="11">
    <location>
        <begin position="89"/>
        <end position="110"/>
    </location>
</feature>
<feature type="transmembrane region" description="Helical" evidence="11">
    <location>
        <begin position="116"/>
        <end position="143"/>
    </location>
</feature>
<name>A0AAV0HK32_9ROSI</name>
<reference evidence="13" key="1">
    <citation type="submission" date="2022-08" db="EMBL/GenBank/DDBJ databases">
        <authorList>
            <person name="Gutierrez-Valencia J."/>
        </authorList>
    </citation>
    <scope>NUCLEOTIDE SEQUENCE</scope>
</reference>
<sequence length="335" mass="36587">MVTASAHIITSVIGSGVLSLAWATAQLGWVAGPIVLFAFAAITWYTACLLCDCYRCPGPNFGTRTYNYSGAVKAHLGGMRSKFCGVVQFIYLLGTAIGYTIATPISMAQLPDFHNLAFISVVAAVMSFAYSTIGLGLCVATIIKNHNIENTGLIGVKIGEGGLTKSMKVFSVLQAVGDIAFAYSYAPILLEIEVFIQPTFQIVEKWCEKKWPQNGFIGNEYPVKLCAGIGYFRLNAFRLVWRTIYVAATCVVGMLFPFFNSVLGLLGALAFWPLTLYFPTEMYKKQAGVERFSSAWMRVTVLSVVCLVVSILCAIGSFDGIITSLEKYKPFKFET</sequence>
<keyword evidence="4 11" id="KW-0812">Transmembrane</keyword>
<dbReference type="PANTHER" id="PTHR48017">
    <property type="entry name" value="OS05G0424000 PROTEIN-RELATED"/>
    <property type="match status" value="1"/>
</dbReference>
<evidence type="ECO:0000256" key="9">
    <source>
        <dbReference type="ARBA" id="ARBA00023294"/>
    </source>
</evidence>
<dbReference type="Proteomes" id="UP001154282">
    <property type="component" value="Unassembled WGS sequence"/>
</dbReference>
<feature type="transmembrane region" description="Helical" evidence="11">
    <location>
        <begin position="239"/>
        <end position="256"/>
    </location>
</feature>
<comment type="function">
    <text evidence="10">Carrier protein involved in proton-driven auxin influx. Mediates the formation of auxin gradient from developing leaves (site of auxin biosynthesis) to tips by contributing to the loading of auxin in vascular tissues and facilitating acropetal (base to tip) auxin transport within inner tissues of the root apex, and basipetal (tip to base) auxin transport within outer tissues of the root apex. May be involved in lateral roots and nodules formation.</text>
</comment>
<feature type="transmembrane region" description="Helical" evidence="11">
    <location>
        <begin position="299"/>
        <end position="322"/>
    </location>
</feature>
<dbReference type="AlphaFoldDB" id="A0AAV0HK32"/>
<comment type="subcellular location">
    <subcellularLocation>
        <location evidence="1">Endomembrane system</location>
        <topology evidence="1">Multi-pass membrane protein</topology>
    </subcellularLocation>
</comment>
<feature type="domain" description="Amino acid transporter transmembrane" evidence="12">
    <location>
        <begin position="188"/>
        <end position="322"/>
    </location>
</feature>
<feature type="domain" description="Amino acid transporter transmembrane" evidence="12">
    <location>
        <begin position="2"/>
        <end position="109"/>
    </location>
</feature>
<evidence type="ECO:0000256" key="6">
    <source>
        <dbReference type="ARBA" id="ARBA00022970"/>
    </source>
</evidence>
<evidence type="ECO:0000256" key="11">
    <source>
        <dbReference type="SAM" id="Phobius"/>
    </source>
</evidence>
<keyword evidence="9" id="KW-0927">Auxin signaling pathway</keyword>
<evidence type="ECO:0000256" key="10">
    <source>
        <dbReference type="ARBA" id="ARBA00045588"/>
    </source>
</evidence>
<gene>
    <name evidence="13" type="ORF">LITE_LOCUS4836</name>
</gene>
<dbReference type="EMBL" id="CAMGYJ010000002">
    <property type="protein sequence ID" value="CAI0385577.1"/>
    <property type="molecule type" value="Genomic_DNA"/>
</dbReference>
<evidence type="ECO:0000313" key="14">
    <source>
        <dbReference type="Proteomes" id="UP001154282"/>
    </source>
</evidence>
<evidence type="ECO:0000259" key="12">
    <source>
        <dbReference type="Pfam" id="PF01490"/>
    </source>
</evidence>